<evidence type="ECO:0000256" key="18">
    <source>
        <dbReference type="ARBA" id="ARBA00067830"/>
    </source>
</evidence>
<sequence>MSSGKRVGDRSISIFPDPYRKDASPYEVTSFHPSVRNLCASNKTGSIGLQMSKCIVVGDVSVGKTCLVNRFCNEVFDKDYKATIGVDFEVERFEVLGTPFNLQIWDTAGQERFKCIAAAYYRGAHVVIIVFDLTDKFTLEHAETWHAEAVKEMKEAAFLFLVGTKKDICEVAQFKEVEGNAIKLANKLGAEFWALSSLTNENVEQFFSRVTSMAFNDIMKKSVQDETDSKAMKKVIAADSSLISLKPTEGSKGDEKSKCCSG</sequence>
<evidence type="ECO:0000256" key="11">
    <source>
        <dbReference type="ARBA" id="ARBA00023134"/>
    </source>
</evidence>
<comment type="similarity">
    <text evidence="2">Belongs to the small GTPase superfamily. Rab family.</text>
</comment>
<dbReference type="GO" id="GO:0005525">
    <property type="term" value="F:GTP binding"/>
    <property type="evidence" value="ECO:0007669"/>
    <property type="project" value="UniProtKB-KW"/>
</dbReference>
<dbReference type="PROSITE" id="PS51421">
    <property type="entry name" value="RAS"/>
    <property type="match status" value="1"/>
</dbReference>
<keyword evidence="5" id="KW-0479">Metal-binding</keyword>
<dbReference type="STRING" id="307972.A0A2G8KQ38"/>
<evidence type="ECO:0000256" key="8">
    <source>
        <dbReference type="ARBA" id="ARBA00022842"/>
    </source>
</evidence>
<dbReference type="EMBL" id="MRZV01000433">
    <property type="protein sequence ID" value="PIK50126.1"/>
    <property type="molecule type" value="Genomic_DNA"/>
</dbReference>
<evidence type="ECO:0000256" key="16">
    <source>
        <dbReference type="ARBA" id="ARBA00047660"/>
    </source>
</evidence>
<dbReference type="InterPro" id="IPR001806">
    <property type="entry name" value="Small_GTPase"/>
</dbReference>
<comment type="subcellular location">
    <subcellularLocation>
        <location evidence="15">Golgi apparatus membrane</location>
        <topology evidence="15">Lipid-anchor</topology>
    </subcellularLocation>
</comment>
<dbReference type="NCBIfam" id="TIGR00231">
    <property type="entry name" value="small_GTP"/>
    <property type="match status" value="1"/>
</dbReference>
<keyword evidence="14" id="KW-0636">Prenylation</keyword>
<dbReference type="GO" id="GO:0015031">
    <property type="term" value="P:protein transport"/>
    <property type="evidence" value="ECO:0007669"/>
    <property type="project" value="UniProtKB-KW"/>
</dbReference>
<keyword evidence="8" id="KW-0460">Magnesium</keyword>
<evidence type="ECO:0000256" key="1">
    <source>
        <dbReference type="ARBA" id="ARBA00001946"/>
    </source>
</evidence>
<comment type="cofactor">
    <cofactor evidence="1">
        <name>Mg(2+)</name>
        <dbReference type="ChEBI" id="CHEBI:18420"/>
    </cofactor>
</comment>
<dbReference type="Proteomes" id="UP000230750">
    <property type="component" value="Unassembled WGS sequence"/>
</dbReference>
<dbReference type="SMART" id="SM00175">
    <property type="entry name" value="RAB"/>
    <property type="match status" value="1"/>
</dbReference>
<dbReference type="AlphaFoldDB" id="A0A2G8KQ38"/>
<dbReference type="GO" id="GO:0046872">
    <property type="term" value="F:metal ion binding"/>
    <property type="evidence" value="ECO:0007669"/>
    <property type="project" value="UniProtKB-KW"/>
</dbReference>
<evidence type="ECO:0000256" key="7">
    <source>
        <dbReference type="ARBA" id="ARBA00022801"/>
    </source>
</evidence>
<dbReference type="Pfam" id="PF00071">
    <property type="entry name" value="Ras"/>
    <property type="match status" value="1"/>
</dbReference>
<gene>
    <name evidence="19" type="ORF">BSL78_12999</name>
</gene>
<dbReference type="Gene3D" id="3.40.50.300">
    <property type="entry name" value="P-loop containing nucleotide triphosphate hydrolases"/>
    <property type="match status" value="1"/>
</dbReference>
<dbReference type="EC" id="3.6.5.2" evidence="3"/>
<dbReference type="InterPro" id="IPR027417">
    <property type="entry name" value="P-loop_NTPase"/>
</dbReference>
<evidence type="ECO:0000256" key="17">
    <source>
        <dbReference type="ARBA" id="ARBA00058763"/>
    </source>
</evidence>
<name>A0A2G8KQ38_STIJA</name>
<keyword evidence="13" id="KW-0449">Lipoprotein</keyword>
<dbReference type="InterPro" id="IPR005225">
    <property type="entry name" value="Small_GTP-bd"/>
</dbReference>
<comment type="function">
    <text evidence="17">The small GTPases Rab are key regulators of intracellular membrane trafficking, from the formation of transport vesicles to their fusion with membranes. Rabs cycle between an inactive GDP-bound form and an active GTP-bound form that is able to recruit to membranes different sets of downstream effectors directly responsible for vesicle formation, movement, tethering and fusion.</text>
</comment>
<evidence type="ECO:0000256" key="6">
    <source>
        <dbReference type="ARBA" id="ARBA00022741"/>
    </source>
</evidence>
<dbReference type="SMART" id="SM00173">
    <property type="entry name" value="RAS"/>
    <property type="match status" value="1"/>
</dbReference>
<keyword evidence="6" id="KW-0547">Nucleotide-binding</keyword>
<organism evidence="19 20">
    <name type="scientific">Stichopus japonicus</name>
    <name type="common">Sea cucumber</name>
    <dbReference type="NCBI Taxonomy" id="307972"/>
    <lineage>
        <taxon>Eukaryota</taxon>
        <taxon>Metazoa</taxon>
        <taxon>Echinodermata</taxon>
        <taxon>Eleutherozoa</taxon>
        <taxon>Echinozoa</taxon>
        <taxon>Holothuroidea</taxon>
        <taxon>Aspidochirotacea</taxon>
        <taxon>Aspidochirotida</taxon>
        <taxon>Stichopodidae</taxon>
        <taxon>Apostichopus</taxon>
    </lineage>
</organism>
<dbReference type="FunFam" id="3.40.50.300:FF:000707">
    <property type="entry name" value="RAB36, member RAS oncogene family"/>
    <property type="match status" value="1"/>
</dbReference>
<evidence type="ECO:0000256" key="2">
    <source>
        <dbReference type="ARBA" id="ARBA00006270"/>
    </source>
</evidence>
<keyword evidence="20" id="KW-1185">Reference proteome</keyword>
<dbReference type="PROSITE" id="PS51419">
    <property type="entry name" value="RAB"/>
    <property type="match status" value="1"/>
</dbReference>
<keyword evidence="12" id="KW-0472">Membrane</keyword>
<dbReference type="GO" id="GO:0000139">
    <property type="term" value="C:Golgi membrane"/>
    <property type="evidence" value="ECO:0007669"/>
    <property type="project" value="UniProtKB-SubCell"/>
</dbReference>
<evidence type="ECO:0000256" key="10">
    <source>
        <dbReference type="ARBA" id="ARBA00023034"/>
    </source>
</evidence>
<evidence type="ECO:0000256" key="14">
    <source>
        <dbReference type="ARBA" id="ARBA00023289"/>
    </source>
</evidence>
<evidence type="ECO:0000256" key="15">
    <source>
        <dbReference type="ARBA" id="ARBA00037794"/>
    </source>
</evidence>
<comment type="caution">
    <text evidence="19">The sequence shown here is derived from an EMBL/GenBank/DDBJ whole genome shotgun (WGS) entry which is preliminary data.</text>
</comment>
<dbReference type="InterPro" id="IPR050227">
    <property type="entry name" value="Rab"/>
</dbReference>
<evidence type="ECO:0000256" key="5">
    <source>
        <dbReference type="ARBA" id="ARBA00022723"/>
    </source>
</evidence>
<dbReference type="PANTHER" id="PTHR47977">
    <property type="entry name" value="RAS-RELATED PROTEIN RAB"/>
    <property type="match status" value="1"/>
</dbReference>
<evidence type="ECO:0000313" key="19">
    <source>
        <dbReference type="EMBL" id="PIK50126.1"/>
    </source>
</evidence>
<keyword evidence="11" id="KW-0342">GTP-binding</keyword>
<dbReference type="SUPFAM" id="SSF52540">
    <property type="entry name" value="P-loop containing nucleoside triphosphate hydrolases"/>
    <property type="match status" value="1"/>
</dbReference>
<protein>
    <recommendedName>
        <fullName evidence="18">Ras-related protein Rab-36</fullName>
        <ecNumber evidence="3">3.6.5.2</ecNumber>
    </recommendedName>
</protein>
<reference evidence="19 20" key="1">
    <citation type="journal article" date="2017" name="PLoS Biol.">
        <title>The sea cucumber genome provides insights into morphological evolution and visceral regeneration.</title>
        <authorList>
            <person name="Zhang X."/>
            <person name="Sun L."/>
            <person name="Yuan J."/>
            <person name="Sun Y."/>
            <person name="Gao Y."/>
            <person name="Zhang L."/>
            <person name="Li S."/>
            <person name="Dai H."/>
            <person name="Hamel J.F."/>
            <person name="Liu C."/>
            <person name="Yu Y."/>
            <person name="Liu S."/>
            <person name="Lin W."/>
            <person name="Guo K."/>
            <person name="Jin S."/>
            <person name="Xu P."/>
            <person name="Storey K.B."/>
            <person name="Huan P."/>
            <person name="Zhang T."/>
            <person name="Zhou Y."/>
            <person name="Zhang J."/>
            <person name="Lin C."/>
            <person name="Li X."/>
            <person name="Xing L."/>
            <person name="Huo D."/>
            <person name="Sun M."/>
            <person name="Wang L."/>
            <person name="Mercier A."/>
            <person name="Li F."/>
            <person name="Yang H."/>
            <person name="Xiang J."/>
        </authorList>
    </citation>
    <scope>NUCLEOTIDE SEQUENCE [LARGE SCALE GENOMIC DNA]</scope>
    <source>
        <strain evidence="19">Shaxun</strain>
        <tissue evidence="19">Muscle</tissue>
    </source>
</reference>
<accession>A0A2G8KQ38</accession>
<keyword evidence="9" id="KW-0653">Protein transport</keyword>
<evidence type="ECO:0000256" key="3">
    <source>
        <dbReference type="ARBA" id="ARBA00011984"/>
    </source>
</evidence>
<keyword evidence="7" id="KW-0378">Hydrolase</keyword>
<dbReference type="SMART" id="SM00176">
    <property type="entry name" value="RAN"/>
    <property type="match status" value="1"/>
</dbReference>
<keyword evidence="10" id="KW-0333">Golgi apparatus</keyword>
<dbReference type="OrthoDB" id="413584at2759"/>
<evidence type="ECO:0000256" key="12">
    <source>
        <dbReference type="ARBA" id="ARBA00023136"/>
    </source>
</evidence>
<evidence type="ECO:0000256" key="13">
    <source>
        <dbReference type="ARBA" id="ARBA00023288"/>
    </source>
</evidence>
<evidence type="ECO:0000256" key="4">
    <source>
        <dbReference type="ARBA" id="ARBA00022448"/>
    </source>
</evidence>
<dbReference type="SMART" id="SM00174">
    <property type="entry name" value="RHO"/>
    <property type="match status" value="1"/>
</dbReference>
<dbReference type="GO" id="GO:0003925">
    <property type="term" value="F:G protein activity"/>
    <property type="evidence" value="ECO:0007669"/>
    <property type="project" value="UniProtKB-EC"/>
</dbReference>
<keyword evidence="4" id="KW-0813">Transport</keyword>
<proteinExistence type="inferred from homology"/>
<evidence type="ECO:0000256" key="9">
    <source>
        <dbReference type="ARBA" id="ARBA00022927"/>
    </source>
</evidence>
<evidence type="ECO:0000313" key="20">
    <source>
        <dbReference type="Proteomes" id="UP000230750"/>
    </source>
</evidence>
<dbReference type="PRINTS" id="PR00449">
    <property type="entry name" value="RASTRNSFRMNG"/>
</dbReference>
<comment type="catalytic activity">
    <reaction evidence="16">
        <text>GTP + H2O = GDP + phosphate + H(+)</text>
        <dbReference type="Rhea" id="RHEA:19669"/>
        <dbReference type="ChEBI" id="CHEBI:15377"/>
        <dbReference type="ChEBI" id="CHEBI:15378"/>
        <dbReference type="ChEBI" id="CHEBI:37565"/>
        <dbReference type="ChEBI" id="CHEBI:43474"/>
        <dbReference type="ChEBI" id="CHEBI:58189"/>
        <dbReference type="EC" id="3.6.5.2"/>
    </reaction>
    <physiologicalReaction direction="left-to-right" evidence="16">
        <dbReference type="Rhea" id="RHEA:19670"/>
    </physiologicalReaction>
</comment>